<organism evidence="1 2">
    <name type="scientific">Glossina pallidipes</name>
    <name type="common">Tsetse fly</name>
    <dbReference type="NCBI Taxonomy" id="7398"/>
    <lineage>
        <taxon>Eukaryota</taxon>
        <taxon>Metazoa</taxon>
        <taxon>Ecdysozoa</taxon>
        <taxon>Arthropoda</taxon>
        <taxon>Hexapoda</taxon>
        <taxon>Insecta</taxon>
        <taxon>Pterygota</taxon>
        <taxon>Neoptera</taxon>
        <taxon>Endopterygota</taxon>
        <taxon>Diptera</taxon>
        <taxon>Brachycera</taxon>
        <taxon>Muscomorpha</taxon>
        <taxon>Hippoboscoidea</taxon>
        <taxon>Glossinidae</taxon>
        <taxon>Glossina</taxon>
    </lineage>
</organism>
<dbReference type="EnsemblMetazoa" id="GPAI009060-RA">
    <property type="protein sequence ID" value="GPAI009060-PA"/>
    <property type="gene ID" value="GPAI009060"/>
</dbReference>
<dbReference type="VEuPathDB" id="VectorBase:GPAI009060"/>
<keyword evidence="2" id="KW-1185">Reference proteome</keyword>
<proteinExistence type="predicted"/>
<dbReference type="AlphaFoldDB" id="A0A1A9ZAX7"/>
<evidence type="ECO:0000313" key="1">
    <source>
        <dbReference type="EnsemblMetazoa" id="GPAI009060-PA"/>
    </source>
</evidence>
<protein>
    <submittedName>
        <fullName evidence="1">Uncharacterized protein</fullName>
    </submittedName>
</protein>
<accession>A0A1A9ZAX7</accession>
<reference evidence="1" key="2">
    <citation type="submission" date="2020-05" db="UniProtKB">
        <authorList>
            <consortium name="EnsemblMetazoa"/>
        </authorList>
    </citation>
    <scope>IDENTIFICATION</scope>
    <source>
        <strain evidence="1">IAEA</strain>
    </source>
</reference>
<reference evidence="2" key="1">
    <citation type="submission" date="2014-03" db="EMBL/GenBank/DDBJ databases">
        <authorList>
            <person name="Aksoy S."/>
            <person name="Warren W."/>
            <person name="Wilson R.K."/>
        </authorList>
    </citation>
    <scope>NUCLEOTIDE SEQUENCE [LARGE SCALE GENOMIC DNA]</scope>
    <source>
        <strain evidence="2">IAEA</strain>
    </source>
</reference>
<evidence type="ECO:0000313" key="2">
    <source>
        <dbReference type="Proteomes" id="UP000092445"/>
    </source>
</evidence>
<dbReference type="Proteomes" id="UP000092445">
    <property type="component" value="Unassembled WGS sequence"/>
</dbReference>
<name>A0A1A9ZAX7_GLOPL</name>
<sequence length="268" mass="31335">MVQHLSLSTSRTSSSEKRHWAKDHLRFDQNLPSYQCLDIRKSHPRKRLKKASVSENPQTQVNTFQSLKTEIFPWNTSRSSSLNGIWFEIWLEIWIRQPINLLIDGGLILVMSDDLEFLLVELQLKVLKISRTERNLNDKLFMPCHAMPCLSDASIIIITKMEESFVEGGRGSEDFVSNFKKKRTLLRNNTCKQIYECLIKCQIFCAKNIYANALNNLFKQVDWRLYRLKDSNVPKRGCKHYVNNRLKGDLRGESKSLETACDRIMEIY</sequence>